<keyword evidence="1" id="KW-0732">Signal</keyword>
<dbReference type="PANTHER" id="PTHR22946:SF8">
    <property type="entry name" value="ACETYL XYLAN ESTERASE DOMAIN-CONTAINING PROTEIN"/>
    <property type="match status" value="1"/>
</dbReference>
<dbReference type="EC" id="3.4.-.-" evidence="2"/>
<evidence type="ECO:0000256" key="1">
    <source>
        <dbReference type="SAM" id="SignalP"/>
    </source>
</evidence>
<dbReference type="InterPro" id="IPR050261">
    <property type="entry name" value="FrsA_esterase"/>
</dbReference>
<gene>
    <name evidence="2" type="ORF">ACFOS1_09830</name>
</gene>
<proteinExistence type="predicted"/>
<feature type="signal peptide" evidence="1">
    <location>
        <begin position="1"/>
        <end position="31"/>
    </location>
</feature>
<dbReference type="GO" id="GO:0016787">
    <property type="term" value="F:hydrolase activity"/>
    <property type="evidence" value="ECO:0007669"/>
    <property type="project" value="UniProtKB-KW"/>
</dbReference>
<organism evidence="2 3">
    <name type="scientific">Zunongwangia endophytica</name>
    <dbReference type="NCBI Taxonomy" id="1808945"/>
    <lineage>
        <taxon>Bacteria</taxon>
        <taxon>Pseudomonadati</taxon>
        <taxon>Bacteroidota</taxon>
        <taxon>Flavobacteriia</taxon>
        <taxon>Flavobacteriales</taxon>
        <taxon>Flavobacteriaceae</taxon>
        <taxon>Zunongwangia</taxon>
    </lineage>
</organism>
<accession>A0ABV8H8X8</accession>
<feature type="chain" id="PRO_5047499918" evidence="1">
    <location>
        <begin position="32"/>
        <end position="472"/>
    </location>
</feature>
<comment type="caution">
    <text evidence="2">The sequence shown here is derived from an EMBL/GenBank/DDBJ whole genome shotgun (WGS) entry which is preliminary data.</text>
</comment>
<dbReference type="SUPFAM" id="SSF53474">
    <property type="entry name" value="alpha/beta-Hydrolases"/>
    <property type="match status" value="1"/>
</dbReference>
<dbReference type="RefSeq" id="WP_290233521.1">
    <property type="nucleotide sequence ID" value="NZ_JAUFPZ010000002.1"/>
</dbReference>
<keyword evidence="3" id="KW-1185">Reference proteome</keyword>
<protein>
    <submittedName>
        <fullName evidence="2">Alpha/beta hydrolase family protein</fullName>
        <ecNumber evidence="2">3.4.-.-</ecNumber>
    </submittedName>
</protein>
<keyword evidence="2" id="KW-0378">Hydrolase</keyword>
<dbReference type="Proteomes" id="UP001595793">
    <property type="component" value="Unassembled WGS sequence"/>
</dbReference>
<sequence>MNNQKDTYTIVCKNYVFLVALLAFISGQSQNSDSNFNQSITKTIEDIEEIYNITVKDEKSLLNEKYLDYADWRINQYNLEASLNAILSPFDLMFWKESDSVYSIREFDYPRNTPDIGKRRLEYLNNLYTNKSEWEERKASLKACIIEALKINDAPVLEKPQVVITKKRKYKGYSVENIGLEVLPGVYATGSIYRPLKTKNKSAVILSPNGHFGDGRYRESEQIRCANLAKMGAIVVSYDLFGWGESTLQFASEYHKTSIAQTIQVLNGIKLLNYLLKLAEADANRVAITGGSGGGSHSLFLTAIDDRIKVSVPVVMVSSYFSGGCPCESGQPIHLCGNGTNNAEISAMAAPRPQLIVSDGQDWTKHVPEIEYPFIKKVYSFYNAEGKLENQHFADEGHNYKESKRKAMYPFMAKYLDLDLSKIVKNGEILENISLETENEMKVFGDNGEQLPKNAMHDINQLYALFGLTYEK</sequence>
<evidence type="ECO:0000313" key="3">
    <source>
        <dbReference type="Proteomes" id="UP001595793"/>
    </source>
</evidence>
<dbReference type="EMBL" id="JBHSAS010000006">
    <property type="protein sequence ID" value="MFC4027701.1"/>
    <property type="molecule type" value="Genomic_DNA"/>
</dbReference>
<reference evidence="3" key="1">
    <citation type="journal article" date="2019" name="Int. J. Syst. Evol. Microbiol.">
        <title>The Global Catalogue of Microorganisms (GCM) 10K type strain sequencing project: providing services to taxonomists for standard genome sequencing and annotation.</title>
        <authorList>
            <consortium name="The Broad Institute Genomics Platform"/>
            <consortium name="The Broad Institute Genome Sequencing Center for Infectious Disease"/>
            <person name="Wu L."/>
            <person name="Ma J."/>
        </authorList>
    </citation>
    <scope>NUCLEOTIDE SEQUENCE [LARGE SCALE GENOMIC DNA]</scope>
    <source>
        <strain evidence="3">CECT 9128</strain>
    </source>
</reference>
<dbReference type="Gene3D" id="3.40.50.1820">
    <property type="entry name" value="alpha/beta hydrolase"/>
    <property type="match status" value="1"/>
</dbReference>
<name>A0ABV8H8X8_9FLAO</name>
<evidence type="ECO:0000313" key="2">
    <source>
        <dbReference type="EMBL" id="MFC4027701.1"/>
    </source>
</evidence>
<dbReference type="PANTHER" id="PTHR22946">
    <property type="entry name" value="DIENELACTONE HYDROLASE DOMAIN-CONTAINING PROTEIN-RELATED"/>
    <property type="match status" value="1"/>
</dbReference>
<dbReference type="InterPro" id="IPR029058">
    <property type="entry name" value="AB_hydrolase_fold"/>
</dbReference>